<feature type="compositionally biased region" description="Polar residues" evidence="1">
    <location>
        <begin position="391"/>
        <end position="405"/>
    </location>
</feature>
<feature type="transmembrane region" description="Helical" evidence="2">
    <location>
        <begin position="215"/>
        <end position="236"/>
    </location>
</feature>
<dbReference type="EMBL" id="CP121682">
    <property type="protein sequence ID" value="WGD40920.1"/>
    <property type="molecule type" value="Genomic_DNA"/>
</dbReference>
<name>A0ABY8JY58_9ACTN</name>
<keyword evidence="4" id="KW-1185">Reference proteome</keyword>
<organism evidence="3 4">
    <name type="scientific">Streptomyces cathayae</name>
    <dbReference type="NCBI Taxonomy" id="3031124"/>
    <lineage>
        <taxon>Bacteria</taxon>
        <taxon>Bacillati</taxon>
        <taxon>Actinomycetota</taxon>
        <taxon>Actinomycetes</taxon>
        <taxon>Kitasatosporales</taxon>
        <taxon>Streptomycetaceae</taxon>
        <taxon>Streptomyces</taxon>
    </lineage>
</organism>
<sequence>MVAVVLLGSAWQMARISERAGAADLAFRHLEIHDAEGGDTGGLKVCGDRYQEPFCLRAEHVTVDDVLLKLNKKTGAARYRFEFGRSDGRTLDLSLDVDSEDRDVVEAAGGRGKATLYWWRDSLRLLKVSADGHERTIRAAHYPGREFAPPAAFGSVLVGLGVAALWAGLWRIVRGGASRLSWPWQTTAPGVTFVLAGLGGALGALFATHSHSVRTMVWTAGAVGAVSAVGMACWAYRWTRRSLPEVDRMEPVVPVDEHRFPGVVWGPGPWKALSIGWLRAGPRGLAAVPPGPAIGTGTFGVQPFPGPLRLVRVRTPHRDDPLRMRFNNSWRQSDGAAQGSFVVVAECEALGGPVPGARVLIGAGRDDMPYVLGALSAATSFRPDRDDQDSPGVQGSSRDGSTASP</sequence>
<feature type="transmembrane region" description="Helical" evidence="2">
    <location>
        <begin position="190"/>
        <end position="209"/>
    </location>
</feature>
<proteinExistence type="predicted"/>
<evidence type="ECO:0008006" key="5">
    <source>
        <dbReference type="Google" id="ProtNLM"/>
    </source>
</evidence>
<gene>
    <name evidence="3" type="ORF">PYS65_12575</name>
</gene>
<protein>
    <recommendedName>
        <fullName evidence="5">DUF2207 domain-containing protein</fullName>
    </recommendedName>
</protein>
<evidence type="ECO:0000256" key="2">
    <source>
        <dbReference type="SAM" id="Phobius"/>
    </source>
</evidence>
<reference evidence="3 4" key="1">
    <citation type="submission" date="2023-03" db="EMBL/GenBank/DDBJ databases">
        <authorList>
            <person name="Mo P."/>
        </authorList>
    </citation>
    <scope>NUCLEOTIDE SEQUENCE [LARGE SCALE GENOMIC DNA]</scope>
    <source>
        <strain evidence="3 4">HUAS 5</strain>
    </source>
</reference>
<evidence type="ECO:0000313" key="3">
    <source>
        <dbReference type="EMBL" id="WGD40920.1"/>
    </source>
</evidence>
<feature type="transmembrane region" description="Helical" evidence="2">
    <location>
        <begin position="147"/>
        <end position="169"/>
    </location>
</feature>
<evidence type="ECO:0000313" key="4">
    <source>
        <dbReference type="Proteomes" id="UP001216440"/>
    </source>
</evidence>
<keyword evidence="2" id="KW-0812">Transmembrane</keyword>
<evidence type="ECO:0000256" key="1">
    <source>
        <dbReference type="SAM" id="MobiDB-lite"/>
    </source>
</evidence>
<dbReference type="RefSeq" id="WP_279334040.1">
    <property type="nucleotide sequence ID" value="NZ_CP121682.1"/>
</dbReference>
<keyword evidence="2" id="KW-1133">Transmembrane helix</keyword>
<feature type="region of interest" description="Disordered" evidence="1">
    <location>
        <begin position="381"/>
        <end position="405"/>
    </location>
</feature>
<dbReference type="Proteomes" id="UP001216440">
    <property type="component" value="Chromosome"/>
</dbReference>
<keyword evidence="2" id="KW-0472">Membrane</keyword>
<accession>A0ABY8JY58</accession>